<accession>A0A2A6C4X8</accession>
<protein>
    <submittedName>
        <fullName evidence="2">Uncharacterized protein</fullName>
    </submittedName>
</protein>
<dbReference type="PANTHER" id="PTHR11006:SF124">
    <property type="entry name" value="ARGININE METHYLTRANSFERASE 1-RELATED"/>
    <property type="match status" value="1"/>
</dbReference>
<dbReference type="AlphaFoldDB" id="A0A2A6C4X8"/>
<dbReference type="GO" id="GO:0006338">
    <property type="term" value="P:chromatin remodeling"/>
    <property type="evidence" value="ECO:0000318"/>
    <property type="project" value="GO_Central"/>
</dbReference>
<dbReference type="EnsemblMetazoa" id="PPA40548.1">
    <property type="protein sequence ID" value="PPA40548.1"/>
    <property type="gene ID" value="WBGene00278917"/>
</dbReference>
<dbReference type="GO" id="GO:0006355">
    <property type="term" value="P:regulation of DNA-templated transcription"/>
    <property type="evidence" value="ECO:0000318"/>
    <property type="project" value="GO_Central"/>
</dbReference>
<organism evidence="2 3">
    <name type="scientific">Pristionchus pacificus</name>
    <name type="common">Parasitic nematode worm</name>
    <dbReference type="NCBI Taxonomy" id="54126"/>
    <lineage>
        <taxon>Eukaryota</taxon>
        <taxon>Metazoa</taxon>
        <taxon>Ecdysozoa</taxon>
        <taxon>Nematoda</taxon>
        <taxon>Chromadorea</taxon>
        <taxon>Rhabditida</taxon>
        <taxon>Rhabditina</taxon>
        <taxon>Diplogasteromorpha</taxon>
        <taxon>Diplogasteroidea</taxon>
        <taxon>Neodiplogasteridae</taxon>
        <taxon>Pristionchus</taxon>
    </lineage>
</organism>
<dbReference type="Gene3D" id="3.40.50.150">
    <property type="entry name" value="Vaccinia Virus protein VP39"/>
    <property type="match status" value="2"/>
</dbReference>
<reference evidence="3" key="1">
    <citation type="journal article" date="2008" name="Nat. Genet.">
        <title>The Pristionchus pacificus genome provides a unique perspective on nematode lifestyle and parasitism.</title>
        <authorList>
            <person name="Dieterich C."/>
            <person name="Clifton S.W."/>
            <person name="Schuster L.N."/>
            <person name="Chinwalla A."/>
            <person name="Delehaunty K."/>
            <person name="Dinkelacker I."/>
            <person name="Fulton L."/>
            <person name="Fulton R."/>
            <person name="Godfrey J."/>
            <person name="Minx P."/>
            <person name="Mitreva M."/>
            <person name="Roeseler W."/>
            <person name="Tian H."/>
            <person name="Witte H."/>
            <person name="Yang S.P."/>
            <person name="Wilson R.K."/>
            <person name="Sommer R.J."/>
        </authorList>
    </citation>
    <scope>NUCLEOTIDE SEQUENCE [LARGE SCALE GENOMIC DNA]</scope>
    <source>
        <strain evidence="3">PS312</strain>
    </source>
</reference>
<dbReference type="InterPro" id="IPR025799">
    <property type="entry name" value="Arg_MeTrfase"/>
</dbReference>
<dbReference type="GO" id="GO:0035241">
    <property type="term" value="F:protein-arginine omega-N monomethyltransferase activity"/>
    <property type="evidence" value="ECO:0000318"/>
    <property type="project" value="GO_Central"/>
</dbReference>
<accession>A0A8R1UWG5</accession>
<dbReference type="SUPFAM" id="SSF53335">
    <property type="entry name" value="S-adenosyl-L-methionine-dependent methyltransferases"/>
    <property type="match status" value="1"/>
</dbReference>
<evidence type="ECO:0000313" key="2">
    <source>
        <dbReference type="EnsemblMetazoa" id="PPA40548.1"/>
    </source>
</evidence>
<evidence type="ECO:0000256" key="1">
    <source>
        <dbReference type="ARBA" id="ARBA00022691"/>
    </source>
</evidence>
<keyword evidence="1" id="KW-0949">S-adenosyl-L-methionine</keyword>
<sequence>MASTHPWECHLSVRRSVNQSRNLSATSRNPPPLKYEKKASIIPPDPYCSRSHHECTTLDDMIAFRANHSPSNTCQSSITRPVLYRNTDVTKGKGEYTILEAIHFEVFMSDRKDLRFIAVKCLSKPHESVEGHFFAVNRLQSLQRPLPSLEMQYEYPIIWRATSFERAPIKDSNPTTNIIYVDHVLEWGDARAVGVWSPSFITVNTARSSAKLIKNELYEVHALSVHLKEIIRKRLQMQLIPENFLLHLFKEGGNLMSLTTKTLCLKNKVSSLNLFPSFAPNESSHWLSSAFWSSLPSSPSTLNRTRTFSSLPMPTLTCSSSSTLRVADTANCWPEYAKAAEALKDEGSEVKLAKVDATVHGNLASKFEDEVRTNTYRNSIYHNKHLFKDKIVMDVGFGTGILSMFAAKSGAKRVLSVIQCKIEGIKELPFGVEKVDIIISEWMGYCLFYESTLNTVLYARDKWLVPKQTYPFSKRSQHTRERRT</sequence>
<dbReference type="PANTHER" id="PTHR11006">
    <property type="entry name" value="PROTEIN ARGININE N-METHYLTRANSFERASE"/>
    <property type="match status" value="1"/>
</dbReference>
<proteinExistence type="predicted"/>
<dbReference type="GO" id="GO:0042054">
    <property type="term" value="F:histone methyltransferase activity"/>
    <property type="evidence" value="ECO:0000318"/>
    <property type="project" value="GO_Central"/>
</dbReference>
<gene>
    <name evidence="2" type="primary">WBGene00278917</name>
</gene>
<keyword evidence="3" id="KW-1185">Reference proteome</keyword>
<dbReference type="Proteomes" id="UP000005239">
    <property type="component" value="Unassembled WGS sequence"/>
</dbReference>
<name>A0A2A6C4X8_PRIPA</name>
<dbReference type="GO" id="GO:0005634">
    <property type="term" value="C:nucleus"/>
    <property type="evidence" value="ECO:0000318"/>
    <property type="project" value="GO_Central"/>
</dbReference>
<dbReference type="GO" id="GO:0035242">
    <property type="term" value="F:protein-arginine omega-N asymmetric methyltransferase activity"/>
    <property type="evidence" value="ECO:0000318"/>
    <property type="project" value="GO_Central"/>
</dbReference>
<dbReference type="InterPro" id="IPR029063">
    <property type="entry name" value="SAM-dependent_MTases_sf"/>
</dbReference>
<reference evidence="2" key="2">
    <citation type="submission" date="2022-06" db="UniProtKB">
        <authorList>
            <consortium name="EnsemblMetazoa"/>
        </authorList>
    </citation>
    <scope>IDENTIFICATION</scope>
    <source>
        <strain evidence="2">PS312</strain>
    </source>
</reference>
<dbReference type="OrthoDB" id="7848332at2759"/>
<evidence type="ECO:0000313" key="3">
    <source>
        <dbReference type="Proteomes" id="UP000005239"/>
    </source>
</evidence>